<accession>A0A412Z9N9</accession>
<proteinExistence type="predicted"/>
<sequence length="64" mass="7314">MLNVDLNNPVDVRNAGMKVLREALGPVGMVKFIQQFDLGYGDYTEEKYERPDISLDEIDAILKR</sequence>
<dbReference type="EMBL" id="QRZM01000003">
    <property type="protein sequence ID" value="RGV76799.1"/>
    <property type="molecule type" value="Genomic_DNA"/>
</dbReference>
<evidence type="ECO:0000313" key="1">
    <source>
        <dbReference type="EMBL" id="RGV76799.1"/>
    </source>
</evidence>
<protein>
    <submittedName>
        <fullName evidence="1">Uncharacterized protein</fullName>
    </submittedName>
</protein>
<dbReference type="Proteomes" id="UP000284543">
    <property type="component" value="Unassembled WGS sequence"/>
</dbReference>
<evidence type="ECO:0000313" key="2">
    <source>
        <dbReference type="Proteomes" id="UP000284543"/>
    </source>
</evidence>
<dbReference type="RefSeq" id="WP_002590932.1">
    <property type="nucleotide sequence ID" value="NZ_CAUHGS010000005.1"/>
</dbReference>
<name>A0A412Z9N9_9FIRM</name>
<organism evidence="1 2">
    <name type="scientific">Enterocloster bolteae</name>
    <dbReference type="NCBI Taxonomy" id="208479"/>
    <lineage>
        <taxon>Bacteria</taxon>
        <taxon>Bacillati</taxon>
        <taxon>Bacillota</taxon>
        <taxon>Clostridia</taxon>
        <taxon>Lachnospirales</taxon>
        <taxon>Lachnospiraceae</taxon>
        <taxon>Enterocloster</taxon>
    </lineage>
</organism>
<gene>
    <name evidence="1" type="ORF">DWW02_09595</name>
</gene>
<comment type="caution">
    <text evidence="1">The sequence shown here is derived from an EMBL/GenBank/DDBJ whole genome shotgun (WGS) entry which is preliminary data.</text>
</comment>
<dbReference type="AlphaFoldDB" id="A0A412Z9N9"/>
<reference evidence="1 2" key="1">
    <citation type="submission" date="2018-08" db="EMBL/GenBank/DDBJ databases">
        <title>A genome reference for cultivated species of the human gut microbiota.</title>
        <authorList>
            <person name="Zou Y."/>
            <person name="Xue W."/>
            <person name="Luo G."/>
        </authorList>
    </citation>
    <scope>NUCLEOTIDE SEQUENCE [LARGE SCALE GENOMIC DNA]</scope>
    <source>
        <strain evidence="1 2">AF14-18</strain>
    </source>
</reference>